<comment type="caution">
    <text evidence="1">The sequence shown here is derived from an EMBL/GenBank/DDBJ whole genome shotgun (WGS) entry which is preliminary data.</text>
</comment>
<sequence>MIGDITQQNLYLIIPSKVSRIADILTTKENISLIDAIKKVYASSTYKKLSQESTKMWHESPVDLYYDIVKESARQH</sequence>
<organism evidence="1 2">
    <name type="scientific">Hallella mizrahii</name>
    <dbReference type="NCBI Taxonomy" id="2606637"/>
    <lineage>
        <taxon>Bacteria</taxon>
        <taxon>Pseudomonadati</taxon>
        <taxon>Bacteroidota</taxon>
        <taxon>Bacteroidia</taxon>
        <taxon>Bacteroidales</taxon>
        <taxon>Prevotellaceae</taxon>
        <taxon>Hallella</taxon>
    </lineage>
</organism>
<accession>A0A7K0KH29</accession>
<protein>
    <submittedName>
        <fullName evidence="1">Uncharacterized protein</fullName>
    </submittedName>
</protein>
<dbReference type="Proteomes" id="UP000438914">
    <property type="component" value="Unassembled WGS sequence"/>
</dbReference>
<reference evidence="1 2" key="1">
    <citation type="submission" date="2019-08" db="EMBL/GenBank/DDBJ databases">
        <title>In-depth cultivation of the pig gut microbiome towards novel bacterial diversity and tailored functional studies.</title>
        <authorList>
            <person name="Wylensek D."/>
            <person name="Hitch T.C.A."/>
            <person name="Clavel T."/>
        </authorList>
    </citation>
    <scope>NUCLEOTIDE SEQUENCE [LARGE SCALE GENOMIC DNA]</scope>
    <source>
        <strain evidence="1 2">LKV-178-WT-2A</strain>
    </source>
</reference>
<keyword evidence="2" id="KW-1185">Reference proteome</keyword>
<evidence type="ECO:0000313" key="1">
    <source>
        <dbReference type="EMBL" id="MST85169.1"/>
    </source>
</evidence>
<dbReference type="EMBL" id="VUNG01000030">
    <property type="protein sequence ID" value="MST85169.1"/>
    <property type="molecule type" value="Genomic_DNA"/>
</dbReference>
<name>A0A7K0KH29_9BACT</name>
<dbReference type="AlphaFoldDB" id="A0A7K0KH29"/>
<proteinExistence type="predicted"/>
<gene>
    <name evidence="1" type="ORF">FYJ73_10935</name>
</gene>
<dbReference type="RefSeq" id="WP_154534754.1">
    <property type="nucleotide sequence ID" value="NZ_VUNG01000030.1"/>
</dbReference>
<evidence type="ECO:0000313" key="2">
    <source>
        <dbReference type="Proteomes" id="UP000438914"/>
    </source>
</evidence>